<dbReference type="GO" id="GO:0001755">
    <property type="term" value="P:neural crest cell migration"/>
    <property type="evidence" value="ECO:0007669"/>
    <property type="project" value="TreeGrafter"/>
</dbReference>
<reference evidence="10" key="2">
    <citation type="submission" date="2025-09" db="UniProtKB">
        <authorList>
            <consortium name="Ensembl"/>
        </authorList>
    </citation>
    <scope>IDENTIFICATION</scope>
</reference>
<evidence type="ECO:0000256" key="3">
    <source>
        <dbReference type="ARBA" id="ARBA00023157"/>
    </source>
</evidence>
<dbReference type="InterPro" id="IPR036352">
    <property type="entry name" value="Semap_dom_sf"/>
</dbReference>
<dbReference type="Pfam" id="PF01437">
    <property type="entry name" value="PSI"/>
    <property type="match status" value="1"/>
</dbReference>
<keyword evidence="7" id="KW-0812">Transmembrane</keyword>
<feature type="region of interest" description="Disordered" evidence="6">
    <location>
        <begin position="989"/>
        <end position="1016"/>
    </location>
</feature>
<dbReference type="InterPro" id="IPR015943">
    <property type="entry name" value="WD40/YVTN_repeat-like_dom_sf"/>
</dbReference>
<reference evidence="10" key="1">
    <citation type="submission" date="2025-08" db="UniProtKB">
        <authorList>
            <consortium name="Ensembl"/>
        </authorList>
    </citation>
    <scope>IDENTIFICATION</scope>
</reference>
<feature type="domain" description="Sema" evidence="9">
    <location>
        <begin position="32"/>
        <end position="518"/>
    </location>
</feature>
<keyword evidence="3" id="KW-1015">Disulfide bond</keyword>
<evidence type="ECO:0000313" key="10">
    <source>
        <dbReference type="Ensembl" id="ENSNMLP00000012650.1"/>
    </source>
</evidence>
<feature type="transmembrane region" description="Helical" evidence="7">
    <location>
        <begin position="608"/>
        <end position="634"/>
    </location>
</feature>
<dbReference type="Ensembl" id="ENSNMLT00000014277.1">
    <property type="protein sequence ID" value="ENSNMLP00000012650.1"/>
    <property type="gene ID" value="ENSNMLG00000008249.1"/>
</dbReference>
<accession>A0A8C6WJV3</accession>
<dbReference type="GO" id="GO:0071526">
    <property type="term" value="P:semaphorin-plexin signaling pathway"/>
    <property type="evidence" value="ECO:0007669"/>
    <property type="project" value="TreeGrafter"/>
</dbReference>
<evidence type="ECO:0000256" key="1">
    <source>
        <dbReference type="ARBA" id="ARBA00004370"/>
    </source>
</evidence>
<dbReference type="Gene3D" id="2.130.10.10">
    <property type="entry name" value="YVTN repeat-like/Quinoprotein amine dehydrogenase"/>
    <property type="match status" value="1"/>
</dbReference>
<keyword evidence="11" id="KW-1185">Reference proteome</keyword>
<evidence type="ECO:0000259" key="9">
    <source>
        <dbReference type="PROSITE" id="PS51004"/>
    </source>
</evidence>
<dbReference type="Gene3D" id="3.30.1680.10">
    <property type="entry name" value="ligand-binding face of the semaphorins, domain 2"/>
    <property type="match status" value="1"/>
</dbReference>
<dbReference type="AlphaFoldDB" id="A0A8C6WJV3"/>
<proteinExistence type="predicted"/>
<evidence type="ECO:0000256" key="7">
    <source>
        <dbReference type="SAM" id="Phobius"/>
    </source>
</evidence>
<feature type="region of interest" description="Disordered" evidence="6">
    <location>
        <begin position="862"/>
        <end position="907"/>
    </location>
</feature>
<name>A0A8C6WJV3_9GOBI</name>
<evidence type="ECO:0000256" key="4">
    <source>
        <dbReference type="ARBA" id="ARBA00023180"/>
    </source>
</evidence>
<keyword evidence="8" id="KW-0732">Signal</keyword>
<keyword evidence="4" id="KW-0325">Glycoprotein</keyword>
<dbReference type="PROSITE" id="PS51004">
    <property type="entry name" value="SEMA"/>
    <property type="match status" value="1"/>
</dbReference>
<evidence type="ECO:0000256" key="8">
    <source>
        <dbReference type="SAM" id="SignalP"/>
    </source>
</evidence>
<dbReference type="FunFam" id="3.30.1680.10:FF:000026">
    <property type="entry name" value="Sema domain, transmembrane domain (TM), and cytoplasmic domain, (semaphorin) 6D"/>
    <property type="match status" value="1"/>
</dbReference>
<keyword evidence="2 7" id="KW-0472">Membrane</keyword>
<dbReference type="InterPro" id="IPR001627">
    <property type="entry name" value="Semap_dom"/>
</dbReference>
<feature type="compositionally biased region" description="Polar residues" evidence="6">
    <location>
        <begin position="862"/>
        <end position="878"/>
    </location>
</feature>
<dbReference type="GO" id="GO:0045499">
    <property type="term" value="F:chemorepellent activity"/>
    <property type="evidence" value="ECO:0007669"/>
    <property type="project" value="TreeGrafter"/>
</dbReference>
<organism evidence="10 11">
    <name type="scientific">Neogobius melanostomus</name>
    <name type="common">round goby</name>
    <dbReference type="NCBI Taxonomy" id="47308"/>
    <lineage>
        <taxon>Eukaryota</taxon>
        <taxon>Metazoa</taxon>
        <taxon>Chordata</taxon>
        <taxon>Craniata</taxon>
        <taxon>Vertebrata</taxon>
        <taxon>Euteleostomi</taxon>
        <taxon>Actinopterygii</taxon>
        <taxon>Neopterygii</taxon>
        <taxon>Teleostei</taxon>
        <taxon>Neoteleostei</taxon>
        <taxon>Acanthomorphata</taxon>
        <taxon>Gobiaria</taxon>
        <taxon>Gobiiformes</taxon>
        <taxon>Gobioidei</taxon>
        <taxon>Gobiidae</taxon>
        <taxon>Benthophilinae</taxon>
        <taxon>Neogobiini</taxon>
        <taxon>Neogobius</taxon>
    </lineage>
</organism>
<dbReference type="InterPro" id="IPR027231">
    <property type="entry name" value="Semaphorin"/>
</dbReference>
<dbReference type="Proteomes" id="UP000694523">
    <property type="component" value="Unplaced"/>
</dbReference>
<dbReference type="Pfam" id="PF01403">
    <property type="entry name" value="Sema"/>
    <property type="match status" value="1"/>
</dbReference>
<dbReference type="GO" id="GO:0005886">
    <property type="term" value="C:plasma membrane"/>
    <property type="evidence" value="ECO:0007669"/>
    <property type="project" value="TreeGrafter"/>
</dbReference>
<evidence type="ECO:0000256" key="2">
    <source>
        <dbReference type="ARBA" id="ARBA00023136"/>
    </source>
</evidence>
<dbReference type="PANTHER" id="PTHR11036:SF11">
    <property type="entry name" value="SEMAPHORIN-6C"/>
    <property type="match status" value="1"/>
</dbReference>
<keyword evidence="7" id="KW-1133">Transmembrane helix</keyword>
<feature type="region of interest" description="Disordered" evidence="6">
    <location>
        <begin position="692"/>
        <end position="735"/>
    </location>
</feature>
<protein>
    <submittedName>
        <fullName evidence="10">Sema domain, transmembrane domain (TM), and cytoplasmic domain, (semaphorin) 6E</fullName>
    </submittedName>
</protein>
<dbReference type="PANTHER" id="PTHR11036">
    <property type="entry name" value="SEMAPHORIN"/>
    <property type="match status" value="1"/>
</dbReference>
<dbReference type="SUPFAM" id="SSF103575">
    <property type="entry name" value="Plexin repeat"/>
    <property type="match status" value="1"/>
</dbReference>
<sequence>MRLPTAGSPLPLLLLVVAWTAVLTSAATPFPQDLEPISTVGRDATYLYPSFQGLMSDNDTARLGLDFQRMLRINHMLYIAARDHVFAINLASSSEQIIPQQKLTWKSKDVAKCTVRGKNSDECYNYIKVLVPRNDETLFACGTNAFNPTCRNYKMSSLEQEGEEVVGQARCPFESRQSNVGLFAGGDFYSATMTDFLASDAVIYRSLGESSAVLRTVKYDSKWLREPHFLHAIEYGNYVYFFFSEIAVEYTSLGKVVFSRVARVCKNDNGGSPRVLERYWTSFLKARLNCSVPGDSFFYFDVLQSLTNVLQINHRPAVLGVFTTQANSITGSAVCAFYMDDIEKAFSGKFKEQRNSELAWTPVPEEQVPKPRPGCCAGEGSAASYKSSTTFPDDTLTFIKSYPLMDESVPSVNDRPYFTRTTSRFKLTQIAVDTAAGPYKNYTVMFLGSDNGHVLKILASTRGGNTSSNTQLLEDIDIYNPDKCNVRGEDRRVIGLELDRDHHALFVAFSGCVIRVPLSRCADYSTCKKSCLASRDPYCVWLKAGACATFSPGFKGAFEQDVPNGYDHHPDTCHDVLATTRRQNTAVDSAYGVRRPPEVEKTNHSVHYTLLIACVLVAFVLGAFLSGFLVSCYCNHTGHKTKKLAKDPEATIPHALSLRSLAKLNGLLDTQGKDDRIEVSSPKIYNSLFGSSKEHHVPRRNGHHPLTMGDLMHSHHHHLHHSSELSGLPTPDSTPELPIKSMKAFKNQWEKNQNCNNAKDKCSSSRPSSALLPQQVFSYSHGLSNGLHPDERKIHNVERVLSQPYSGYPQKVMEVTSLDELLKHIHESGSSSSKPTQLMSPSGLMASGGAGQLVFSNRIQPQIPETESAPYYSSSTLPRDSLTRRMDVPPDIPPHHQSTLERRHSSQRHSLLTAANKMVANGGGVIPRQPSFSQRNGGPPPHLARMNSTGSGCEVHYPLIANGYLSRQHSYAGEQQDMPHRGAIVRRASSIKPDTPPKPLFIPASSPVNQPGKFNY</sequence>
<dbReference type="SUPFAM" id="SSF101912">
    <property type="entry name" value="Sema domain"/>
    <property type="match status" value="1"/>
</dbReference>
<feature type="signal peptide" evidence="8">
    <location>
        <begin position="1"/>
        <end position="26"/>
    </location>
</feature>
<dbReference type="CDD" id="cd11242">
    <property type="entry name" value="Sema_6"/>
    <property type="match status" value="1"/>
</dbReference>
<comment type="caution">
    <text evidence="5">Lacks conserved residue(s) required for the propagation of feature annotation.</text>
</comment>
<comment type="subcellular location">
    <subcellularLocation>
        <location evidence="1">Membrane</location>
    </subcellularLocation>
</comment>
<dbReference type="SMART" id="SM00630">
    <property type="entry name" value="Sema"/>
    <property type="match status" value="1"/>
</dbReference>
<dbReference type="GO" id="GO:0007411">
    <property type="term" value="P:axon guidance"/>
    <property type="evidence" value="ECO:0007669"/>
    <property type="project" value="TreeGrafter"/>
</dbReference>
<dbReference type="GO" id="GO:0030215">
    <property type="term" value="F:semaphorin receptor binding"/>
    <property type="evidence" value="ECO:0007669"/>
    <property type="project" value="InterPro"/>
</dbReference>
<dbReference type="InterPro" id="IPR002165">
    <property type="entry name" value="Plexin_repeat"/>
</dbReference>
<feature type="chain" id="PRO_5034762776" evidence="8">
    <location>
        <begin position="27"/>
        <end position="1016"/>
    </location>
</feature>
<dbReference type="GO" id="GO:0030335">
    <property type="term" value="P:positive regulation of cell migration"/>
    <property type="evidence" value="ECO:0007669"/>
    <property type="project" value="TreeGrafter"/>
</dbReference>
<dbReference type="FunFam" id="2.130.10.10:FF:000013">
    <property type="entry name" value="semaphorin-6D isoform X2"/>
    <property type="match status" value="1"/>
</dbReference>
<evidence type="ECO:0000313" key="11">
    <source>
        <dbReference type="Proteomes" id="UP000694523"/>
    </source>
</evidence>
<evidence type="ECO:0000256" key="6">
    <source>
        <dbReference type="SAM" id="MobiDB-lite"/>
    </source>
</evidence>
<evidence type="ECO:0000256" key="5">
    <source>
        <dbReference type="PROSITE-ProRule" id="PRU00352"/>
    </source>
</evidence>